<dbReference type="Gene3D" id="1.10.10.2250">
    <property type="match status" value="1"/>
</dbReference>
<evidence type="ECO:0000256" key="1">
    <source>
        <dbReference type="ARBA" id="ARBA00022490"/>
    </source>
</evidence>
<evidence type="ECO:0000313" key="6">
    <source>
        <dbReference type="EMBL" id="MRW91852.1"/>
    </source>
</evidence>
<dbReference type="InterPro" id="IPR042037">
    <property type="entry name" value="MukE_C"/>
</dbReference>
<organism evidence="6 7">
    <name type="scientific">Duganella guangzhouensis</name>
    <dbReference type="NCBI Taxonomy" id="2666084"/>
    <lineage>
        <taxon>Bacteria</taxon>
        <taxon>Pseudomonadati</taxon>
        <taxon>Pseudomonadota</taxon>
        <taxon>Betaproteobacteria</taxon>
        <taxon>Burkholderiales</taxon>
        <taxon>Oxalobacteraceae</taxon>
        <taxon>Telluria group</taxon>
        <taxon>Duganella</taxon>
    </lineage>
</organism>
<comment type="caution">
    <text evidence="6">The sequence shown here is derived from an EMBL/GenBank/DDBJ whole genome shotgun (WGS) entry which is preliminary data.</text>
</comment>
<dbReference type="InterPro" id="IPR007385">
    <property type="entry name" value="Scp_MukE"/>
</dbReference>
<proteinExistence type="predicted"/>
<keyword evidence="7" id="KW-1185">Reference proteome</keyword>
<evidence type="ECO:0000256" key="2">
    <source>
        <dbReference type="ARBA" id="ARBA00022618"/>
    </source>
</evidence>
<dbReference type="Pfam" id="PF04288">
    <property type="entry name" value="MukE"/>
    <property type="match status" value="1"/>
</dbReference>
<dbReference type="GO" id="GO:0005737">
    <property type="term" value="C:cytoplasm"/>
    <property type="evidence" value="ECO:0007669"/>
    <property type="project" value="InterPro"/>
</dbReference>
<evidence type="ECO:0000313" key="7">
    <source>
        <dbReference type="Proteomes" id="UP000433309"/>
    </source>
</evidence>
<keyword evidence="3" id="KW-0159">Chromosome partition</keyword>
<evidence type="ECO:0000256" key="5">
    <source>
        <dbReference type="ARBA" id="ARBA00023306"/>
    </source>
</evidence>
<name>A0A6I2L228_9BURK</name>
<dbReference type="AlphaFoldDB" id="A0A6I2L228"/>
<keyword evidence="1" id="KW-0963">Cytoplasm</keyword>
<dbReference type="GO" id="GO:0051301">
    <property type="term" value="P:cell division"/>
    <property type="evidence" value="ECO:0007669"/>
    <property type="project" value="UniProtKB-KW"/>
</dbReference>
<dbReference type="Proteomes" id="UP000433309">
    <property type="component" value="Unassembled WGS sequence"/>
</dbReference>
<dbReference type="Gene3D" id="1.10.10.2260">
    <property type="entry name" value="MukE-like family, C-terminal domain"/>
    <property type="match status" value="1"/>
</dbReference>
<keyword evidence="2" id="KW-0132">Cell division</keyword>
<dbReference type="EMBL" id="WKJK01000009">
    <property type="protein sequence ID" value="MRW91852.1"/>
    <property type="molecule type" value="Genomic_DNA"/>
</dbReference>
<keyword evidence="5" id="KW-0131">Cell cycle</keyword>
<accession>A0A6I2L228</accession>
<evidence type="ECO:0000256" key="3">
    <source>
        <dbReference type="ARBA" id="ARBA00022829"/>
    </source>
</evidence>
<gene>
    <name evidence="6" type="ORF">GJ699_17800</name>
</gene>
<reference evidence="6 7" key="1">
    <citation type="submission" date="2019-11" db="EMBL/GenBank/DDBJ databases">
        <title>Novel species isolated from a subtropical stream in China.</title>
        <authorList>
            <person name="Lu H."/>
        </authorList>
    </citation>
    <scope>NUCLEOTIDE SEQUENCE [LARGE SCALE GENOMIC DNA]</scope>
    <source>
        <strain evidence="6 7">FT80W</strain>
    </source>
</reference>
<protein>
    <submittedName>
        <fullName evidence="6">Condensin subunit E</fullName>
    </submittedName>
</protein>
<dbReference type="InterPro" id="IPR042038">
    <property type="entry name" value="MukE_N"/>
</dbReference>
<dbReference type="GO" id="GO:0030261">
    <property type="term" value="P:chromosome condensation"/>
    <property type="evidence" value="ECO:0007669"/>
    <property type="project" value="UniProtKB-KW"/>
</dbReference>
<evidence type="ECO:0000256" key="4">
    <source>
        <dbReference type="ARBA" id="ARBA00023067"/>
    </source>
</evidence>
<sequence length="255" mass="28104">MDCAVAAAGSANAQTAAAGRVAAAAARTTVQREGAGMIYHTLEEVIEDPMFARADLALRRGRHIGPDYDTALFDFLSSTSKLMERFYSYFSVALLQGSEGYFYLLPDRLAVPPPLGLRKLSVMEMLTGQTLALMRLDHKWLETNHRIPDLAIFGLMEQLLGEQGLIRLAGRRRGKDLGQDARKLREAFAMALRTLERLGFVRREGRGELGVVVPLSAVMRFADPVRGAEELELALGRLIAEGQIKEDDDEADPDT</sequence>
<dbReference type="GO" id="GO:0007059">
    <property type="term" value="P:chromosome segregation"/>
    <property type="evidence" value="ECO:0007669"/>
    <property type="project" value="UniProtKB-KW"/>
</dbReference>
<keyword evidence="4" id="KW-0226">DNA condensation</keyword>